<dbReference type="AlphaFoldDB" id="A0A0H5D1D4"/>
<keyword evidence="4" id="KW-0862">Zinc</keyword>
<evidence type="ECO:0000313" key="5">
    <source>
        <dbReference type="EMBL" id="CRL10961.1"/>
    </source>
</evidence>
<dbReference type="PANTHER" id="PTHR37418:SF2">
    <property type="entry name" value="3-KETO-5-AMINOHEXANOATE CLEAVAGE ENZYME"/>
    <property type="match status" value="1"/>
</dbReference>
<comment type="cofactor">
    <cofactor evidence="1">
        <name>Zn(2+)</name>
        <dbReference type="ChEBI" id="CHEBI:29105"/>
    </cofactor>
</comment>
<dbReference type="Pfam" id="PF05853">
    <property type="entry name" value="BKACE"/>
    <property type="match status" value="1"/>
</dbReference>
<evidence type="ECO:0000256" key="4">
    <source>
        <dbReference type="ARBA" id="ARBA00022833"/>
    </source>
</evidence>
<organism evidence="5 6">
    <name type="scientific">Phaeobacter italicus</name>
    <dbReference type="NCBI Taxonomy" id="481446"/>
    <lineage>
        <taxon>Bacteria</taxon>
        <taxon>Pseudomonadati</taxon>
        <taxon>Pseudomonadota</taxon>
        <taxon>Alphaproteobacteria</taxon>
        <taxon>Rhodobacterales</taxon>
        <taxon>Roseobacteraceae</taxon>
        <taxon>Phaeobacter</taxon>
    </lineage>
</organism>
<evidence type="ECO:0000313" key="6">
    <source>
        <dbReference type="Proteomes" id="UP000043764"/>
    </source>
</evidence>
<evidence type="ECO:0000256" key="3">
    <source>
        <dbReference type="ARBA" id="ARBA00022723"/>
    </source>
</evidence>
<sequence>MAEFDLMVAPNGARRSPADHAGVPITAEHLAETAARCFAAGAQAIHLHVRDGEGRHSLDAGRYREAMAAVGEAAPDMAIQITTESAGIFGVGDQLACLEALRPAAASVSVREMARDWTLAARAYAICAEAGTEVQHILYGPECIAQLRQAYGRGDIPAQMRSVIFVLGQYAPPRLARPEELCPLLDQTADLDLDWGLCAFGRQEHACLLAGLEAGGRLRIGFENNTQAADGSEYPDNAASVAGFVALARAAGHSPRVISVSGDRGAQS</sequence>
<accession>A0A0H5D1D4</accession>
<dbReference type="GO" id="GO:0046872">
    <property type="term" value="F:metal ion binding"/>
    <property type="evidence" value="ECO:0007669"/>
    <property type="project" value="UniProtKB-KW"/>
</dbReference>
<dbReference type="EMBL" id="CVRL01000022">
    <property type="protein sequence ID" value="CRL10961.1"/>
    <property type="molecule type" value="Genomic_DNA"/>
</dbReference>
<dbReference type="PANTHER" id="PTHR37418">
    <property type="entry name" value="3-KETO-5-AMINOHEXANOATE CLEAVAGE ENZYME-RELATED"/>
    <property type="match status" value="1"/>
</dbReference>
<evidence type="ECO:0000256" key="2">
    <source>
        <dbReference type="ARBA" id="ARBA00022679"/>
    </source>
</evidence>
<dbReference type="EC" id="2.-.-.-" evidence="5"/>
<name>A0A0H5D1D4_9RHOB</name>
<dbReference type="GO" id="GO:0043720">
    <property type="term" value="F:3-keto-5-aminohexanoate cleavage activity"/>
    <property type="evidence" value="ECO:0007669"/>
    <property type="project" value="InterPro"/>
</dbReference>
<dbReference type="InterPro" id="IPR013785">
    <property type="entry name" value="Aldolase_TIM"/>
</dbReference>
<evidence type="ECO:0000256" key="1">
    <source>
        <dbReference type="ARBA" id="ARBA00001947"/>
    </source>
</evidence>
<gene>
    <name evidence="5" type="primary">kce_3</name>
    <name evidence="5" type="ORF">NIT7321_01810</name>
</gene>
<dbReference type="InterPro" id="IPR008567">
    <property type="entry name" value="BKACE"/>
</dbReference>
<keyword evidence="6" id="KW-1185">Reference proteome</keyword>
<keyword evidence="2 5" id="KW-0808">Transferase</keyword>
<dbReference type="RefSeq" id="WP_050673277.1">
    <property type="nucleotide sequence ID" value="NZ_CVRL01000022.1"/>
</dbReference>
<reference evidence="6" key="1">
    <citation type="submission" date="2015-05" db="EMBL/GenBank/DDBJ databases">
        <authorList>
            <person name="Rodrigo-Torres Lidia"/>
            <person name="Arahal R.David."/>
        </authorList>
    </citation>
    <scope>NUCLEOTIDE SEQUENCE [LARGE SCALE GENOMIC DNA]</scope>
    <source>
        <strain evidence="6">CECT 7321</strain>
    </source>
</reference>
<dbReference type="Gene3D" id="3.20.20.70">
    <property type="entry name" value="Aldolase class I"/>
    <property type="match status" value="1"/>
</dbReference>
<proteinExistence type="predicted"/>
<protein>
    <submittedName>
        <fullName evidence="5">3-keto-5-aminohexanoate cleavage enzyme</fullName>
        <ecNumber evidence="5">2.-.-.-</ecNumber>
    </submittedName>
</protein>
<dbReference type="STRING" id="481446.NIT7645_02257"/>
<dbReference type="Proteomes" id="UP000043764">
    <property type="component" value="Unassembled WGS sequence"/>
</dbReference>
<keyword evidence="3" id="KW-0479">Metal-binding</keyword>